<comment type="cofactor">
    <cofactor evidence="10">
        <name>Mn(2+)</name>
        <dbReference type="ChEBI" id="CHEBI:29035"/>
    </cofactor>
    <text evidence="10">Binds 2 Mn(2+) ions per subunit in a binuclear metal center.</text>
</comment>
<dbReference type="InterPro" id="IPR004843">
    <property type="entry name" value="Calcineurin-like_PHP"/>
</dbReference>
<comment type="similarity">
    <text evidence="10">Belongs to the LpxH family.</text>
</comment>
<evidence type="ECO:0000256" key="9">
    <source>
        <dbReference type="ARBA" id="ARBA00023211"/>
    </source>
</evidence>
<evidence type="ECO:0000256" key="3">
    <source>
        <dbReference type="ARBA" id="ARBA00022519"/>
    </source>
</evidence>
<keyword evidence="1 10" id="KW-1003">Cell membrane</keyword>
<dbReference type="EC" id="3.6.1.54" evidence="10"/>
<feature type="binding site" evidence="10">
    <location>
        <position position="97"/>
    </location>
    <ligand>
        <name>substrate</name>
    </ligand>
</feature>
<evidence type="ECO:0000256" key="4">
    <source>
        <dbReference type="ARBA" id="ARBA00022556"/>
    </source>
</evidence>
<dbReference type="GO" id="GO:0016787">
    <property type="term" value="F:hydrolase activity"/>
    <property type="evidence" value="ECO:0007669"/>
    <property type="project" value="UniProtKB-KW"/>
</dbReference>
<keyword evidence="3 10" id="KW-0997">Cell inner membrane</keyword>
<dbReference type="Gene3D" id="3.60.21.10">
    <property type="match status" value="1"/>
</dbReference>
<sequence length="216" mass="25131">MRQEAIDADALYVLGDLFEFWIGDDDPSEFAQQIRDEFSTLTQKGVPCYFIQGNRDFLLGKKFCKKTGVTLLDEHTVIDLYGKPVLIMHGDTLCIEDIKYQQFRAKVHTSWIQKLFKTLPFFIRKRIVQKVQTDIRHDKGSKSLEIMDVTQSEVENVMIQADVTLLIHGHTHRPDIHEFQANGRDMQRIVLGDWYHQGSVLVCYPDKQDLQVRNFA</sequence>
<keyword evidence="8 10" id="KW-0472">Membrane</keyword>
<dbReference type="Pfam" id="PF00149">
    <property type="entry name" value="Metallophos"/>
    <property type="match status" value="1"/>
</dbReference>
<name>A0ABM8ZHX4_9VIBR</name>
<accession>A0ABM8ZHX4</accession>
<evidence type="ECO:0000256" key="1">
    <source>
        <dbReference type="ARBA" id="ARBA00022475"/>
    </source>
</evidence>
<keyword evidence="2 10" id="KW-0444">Lipid biosynthesis</keyword>
<keyword evidence="9 10" id="KW-0464">Manganese</keyword>
<comment type="catalytic activity">
    <reaction evidence="10">
        <text>UDP-2-N,3-O-bis[(3R)-3-hydroxytetradecanoyl]-alpha-D-glucosamine + H2O = 2-N,3-O-bis[(3R)-3-hydroxytetradecanoyl]-alpha-D-glucosaminyl 1-phosphate + UMP + 2 H(+)</text>
        <dbReference type="Rhea" id="RHEA:25213"/>
        <dbReference type="ChEBI" id="CHEBI:15377"/>
        <dbReference type="ChEBI" id="CHEBI:15378"/>
        <dbReference type="ChEBI" id="CHEBI:57865"/>
        <dbReference type="ChEBI" id="CHEBI:57957"/>
        <dbReference type="ChEBI" id="CHEBI:78847"/>
        <dbReference type="EC" id="3.6.1.54"/>
    </reaction>
</comment>
<feature type="binding site" evidence="10">
    <location>
        <position position="172"/>
    </location>
    <ligand>
        <name>Mn(2+)</name>
        <dbReference type="ChEBI" id="CHEBI:29035"/>
        <label>1</label>
    </ligand>
</feature>
<comment type="subcellular location">
    <subcellularLocation>
        <location evidence="10">Cell inner membrane</location>
        <topology evidence="10">Peripheral membrane protein</topology>
        <orientation evidence="10">Cytoplasmic side</orientation>
    </subcellularLocation>
</comment>
<dbReference type="HAMAP" id="MF_00575">
    <property type="entry name" value="LpxH"/>
    <property type="match status" value="1"/>
</dbReference>
<comment type="caution">
    <text evidence="12">The sequence shown here is derived from an EMBL/GenBank/DDBJ whole genome shotgun (WGS) entry which is preliminary data.</text>
</comment>
<keyword evidence="7 10" id="KW-0443">Lipid metabolism</keyword>
<evidence type="ECO:0000313" key="13">
    <source>
        <dbReference type="Proteomes" id="UP000838160"/>
    </source>
</evidence>
<evidence type="ECO:0000256" key="2">
    <source>
        <dbReference type="ARBA" id="ARBA00022516"/>
    </source>
</evidence>
<dbReference type="EMBL" id="CAKLCM010000002">
    <property type="protein sequence ID" value="CAH0526401.1"/>
    <property type="molecule type" value="Genomic_DNA"/>
</dbReference>
<feature type="binding site" evidence="10">
    <location>
        <position position="16"/>
    </location>
    <ligand>
        <name>Mn(2+)</name>
        <dbReference type="ChEBI" id="CHEBI:29035"/>
        <label>1</label>
    </ligand>
</feature>
<keyword evidence="5 10" id="KW-0479">Metal-binding</keyword>
<dbReference type="NCBIfam" id="TIGR01854">
    <property type="entry name" value="lipid_A_lpxH"/>
    <property type="match status" value="1"/>
</dbReference>
<dbReference type="SUPFAM" id="SSF56300">
    <property type="entry name" value="Metallo-dependent phosphatases"/>
    <property type="match status" value="1"/>
</dbReference>
<feature type="domain" description="Calcineurin-like phosphoesterase" evidence="11">
    <location>
        <begin position="7"/>
        <end position="174"/>
    </location>
</feature>
<feature type="binding site" evidence="10">
    <location>
        <position position="16"/>
    </location>
    <ligand>
        <name>Mn(2+)</name>
        <dbReference type="ChEBI" id="CHEBI:29035"/>
        <label>2</label>
    </ligand>
</feature>
<feature type="binding site" evidence="10">
    <location>
        <position position="89"/>
    </location>
    <ligand>
        <name>Mn(2+)</name>
        <dbReference type="ChEBI" id="CHEBI:29035"/>
        <label>2</label>
    </ligand>
</feature>
<evidence type="ECO:0000256" key="6">
    <source>
        <dbReference type="ARBA" id="ARBA00022801"/>
    </source>
</evidence>
<dbReference type="PANTHER" id="PTHR34990:SF1">
    <property type="entry name" value="UDP-2,3-DIACYLGLUCOSAMINE HYDROLASE"/>
    <property type="match status" value="1"/>
</dbReference>
<dbReference type="PANTHER" id="PTHR34990">
    <property type="entry name" value="UDP-2,3-DIACYLGLUCOSAMINE HYDROLASE-RELATED"/>
    <property type="match status" value="1"/>
</dbReference>
<feature type="binding site" evidence="10">
    <location>
        <position position="139"/>
    </location>
    <ligand>
        <name>substrate</name>
    </ligand>
</feature>
<comment type="pathway">
    <text evidence="10">Glycolipid biosynthesis; lipid IV(A) biosynthesis; lipid IV(A) from (3R)-3-hydroxytetradecanoyl-[acyl-carrier-protein] and UDP-N-acetyl-alpha-D-glucosamine: step 4/6.</text>
</comment>
<feature type="binding site" evidence="10">
    <location>
        <position position="170"/>
    </location>
    <ligand>
        <name>substrate</name>
    </ligand>
</feature>
<comment type="caution">
    <text evidence="10">Lacks conserved residue(s) required for the propagation of feature annotation.</text>
</comment>
<dbReference type="InterPro" id="IPR043461">
    <property type="entry name" value="LpxH-like"/>
</dbReference>
<organism evidence="12 13">
    <name type="scientific">Vibrio hippocampi</name>
    <dbReference type="NCBI Taxonomy" id="654686"/>
    <lineage>
        <taxon>Bacteria</taxon>
        <taxon>Pseudomonadati</taxon>
        <taxon>Pseudomonadota</taxon>
        <taxon>Gammaproteobacteria</taxon>
        <taxon>Vibrionales</taxon>
        <taxon>Vibrionaceae</taxon>
        <taxon>Vibrio</taxon>
    </lineage>
</organism>
<keyword evidence="4 10" id="KW-0441">Lipid A biosynthesis</keyword>
<dbReference type="InterPro" id="IPR010138">
    <property type="entry name" value="UDP-diacylglucosamine_Hdrlase"/>
</dbReference>
<evidence type="ECO:0000256" key="10">
    <source>
        <dbReference type="HAMAP-Rule" id="MF_00575"/>
    </source>
</evidence>
<dbReference type="InterPro" id="IPR029052">
    <property type="entry name" value="Metallo-depent_PP-like"/>
</dbReference>
<feature type="binding site" evidence="10">
    <location>
        <position position="170"/>
    </location>
    <ligand>
        <name>Mn(2+)</name>
        <dbReference type="ChEBI" id="CHEBI:29035"/>
        <label>2</label>
    </ligand>
</feature>
<protein>
    <recommendedName>
        <fullName evidence="10">UDP-2,3-diacylglucosamine hydrolase</fullName>
        <ecNumber evidence="10">3.6.1.54</ecNumber>
    </recommendedName>
    <alternativeName>
        <fullName evidence="10">UDP-2,3-diacylglucosamine diphosphatase</fullName>
    </alternativeName>
</protein>
<dbReference type="Proteomes" id="UP000838160">
    <property type="component" value="Unassembled WGS sequence"/>
</dbReference>
<reference evidence="12" key="1">
    <citation type="submission" date="2021-12" db="EMBL/GenBank/DDBJ databases">
        <authorList>
            <person name="Rodrigo-Torres L."/>
            <person name="Arahal R. D."/>
            <person name="Lucena T."/>
        </authorList>
    </citation>
    <scope>NUCLEOTIDE SEQUENCE</scope>
    <source>
        <strain evidence="12">CECT 8226</strain>
    </source>
</reference>
<dbReference type="NCBIfam" id="NF003743">
    <property type="entry name" value="PRK05340.1"/>
    <property type="match status" value="1"/>
</dbReference>
<gene>
    <name evidence="10 12" type="primary">lpxH</name>
    <name evidence="12" type="ORF">VHP8226_01787</name>
</gene>
<feature type="binding site" evidence="10">
    <location>
        <position position="54"/>
    </location>
    <ligand>
        <name>Mn(2+)</name>
        <dbReference type="ChEBI" id="CHEBI:29035"/>
        <label>2</label>
    </ligand>
</feature>
<evidence type="ECO:0000256" key="5">
    <source>
        <dbReference type="ARBA" id="ARBA00022723"/>
    </source>
</evidence>
<evidence type="ECO:0000256" key="7">
    <source>
        <dbReference type="ARBA" id="ARBA00023098"/>
    </source>
</evidence>
<keyword evidence="13" id="KW-1185">Reference proteome</keyword>
<feature type="binding site" evidence="10">
    <location>
        <begin position="54"/>
        <end position="55"/>
    </location>
    <ligand>
        <name>substrate</name>
    </ligand>
</feature>
<dbReference type="CDD" id="cd07398">
    <property type="entry name" value="MPP_YbbF-LpxH"/>
    <property type="match status" value="1"/>
</dbReference>
<comment type="function">
    <text evidence="10">Hydrolyzes the pyrophosphate bond of UDP-2,3-diacylglucosamine to yield 2,3-diacylglucosamine 1-phosphate (lipid X) and UMP by catalyzing the attack of water at the alpha-P atom. Involved in the biosynthesis of lipid A, a phosphorylated glycolipid that anchors the lipopolysaccharide to the outer membrane of the cell.</text>
</comment>
<proteinExistence type="inferred from homology"/>
<evidence type="ECO:0000256" key="8">
    <source>
        <dbReference type="ARBA" id="ARBA00023136"/>
    </source>
</evidence>
<evidence type="ECO:0000313" key="12">
    <source>
        <dbReference type="EMBL" id="CAH0526401.1"/>
    </source>
</evidence>
<evidence type="ECO:0000259" key="11">
    <source>
        <dbReference type="Pfam" id="PF00149"/>
    </source>
</evidence>
<keyword evidence="6 10" id="KW-0378">Hydrolase</keyword>
<feature type="binding site" evidence="10">
    <location>
        <position position="142"/>
    </location>
    <ligand>
        <name>substrate</name>
    </ligand>
</feature>